<keyword evidence="3" id="KW-1185">Reference proteome</keyword>
<comment type="caution">
    <text evidence="2">The sequence shown here is derived from an EMBL/GenBank/DDBJ whole genome shotgun (WGS) entry which is preliminary data.</text>
</comment>
<feature type="region of interest" description="Disordered" evidence="1">
    <location>
        <begin position="1"/>
        <end position="39"/>
    </location>
</feature>
<gene>
    <name evidence="2" type="ORF">NN4_28510</name>
</gene>
<dbReference type="OrthoDB" id="4566789at2"/>
<dbReference type="EMBL" id="BJXA01000015">
    <property type="protein sequence ID" value="GEM38332.1"/>
    <property type="molecule type" value="Genomic_DNA"/>
</dbReference>
<evidence type="ECO:0000313" key="3">
    <source>
        <dbReference type="Proteomes" id="UP000321424"/>
    </source>
</evidence>
<protein>
    <submittedName>
        <fullName evidence="2">Uncharacterized protein</fullName>
    </submittedName>
</protein>
<dbReference type="RefSeq" id="WP_147130496.1">
    <property type="nucleotide sequence ID" value="NZ_BJXA01000015.1"/>
</dbReference>
<dbReference type="AlphaFoldDB" id="A0A511MCE7"/>
<accession>A0A511MCE7</accession>
<proteinExistence type="predicted"/>
<reference evidence="2 3" key="1">
    <citation type="submission" date="2019-07" db="EMBL/GenBank/DDBJ databases">
        <title>Whole genome shotgun sequence of Nocardia ninae NBRC 108245.</title>
        <authorList>
            <person name="Hosoyama A."/>
            <person name="Uohara A."/>
            <person name="Ohji S."/>
            <person name="Ichikawa N."/>
        </authorList>
    </citation>
    <scope>NUCLEOTIDE SEQUENCE [LARGE SCALE GENOMIC DNA]</scope>
    <source>
        <strain evidence="2 3">NBRC 108245</strain>
    </source>
</reference>
<sequence>MPLSSDKSDARSARKRSDYGPNAAAPSLGGGPGKPPDLMGQWVKSVTSGRATVQRLGGEFPTVSAAVIDAAVARARAELHPLLADSLTEMTELLARERIRRIERATNSRSR</sequence>
<feature type="compositionally biased region" description="Basic and acidic residues" evidence="1">
    <location>
        <begin position="1"/>
        <end position="18"/>
    </location>
</feature>
<evidence type="ECO:0000256" key="1">
    <source>
        <dbReference type="SAM" id="MobiDB-lite"/>
    </source>
</evidence>
<name>A0A511MCE7_9NOCA</name>
<evidence type="ECO:0000313" key="2">
    <source>
        <dbReference type="EMBL" id="GEM38332.1"/>
    </source>
</evidence>
<organism evidence="2 3">
    <name type="scientific">Nocardia ninae NBRC 108245</name>
    <dbReference type="NCBI Taxonomy" id="1210091"/>
    <lineage>
        <taxon>Bacteria</taxon>
        <taxon>Bacillati</taxon>
        <taxon>Actinomycetota</taxon>
        <taxon>Actinomycetes</taxon>
        <taxon>Mycobacteriales</taxon>
        <taxon>Nocardiaceae</taxon>
        <taxon>Nocardia</taxon>
    </lineage>
</organism>
<dbReference type="Proteomes" id="UP000321424">
    <property type="component" value="Unassembled WGS sequence"/>
</dbReference>